<gene>
    <name evidence="1" type="ORF">GCM10011511_05600</name>
</gene>
<dbReference type="Gene3D" id="2.120.10.80">
    <property type="entry name" value="Kelch-type beta propeller"/>
    <property type="match status" value="1"/>
</dbReference>
<dbReference type="SUPFAM" id="SSF117281">
    <property type="entry name" value="Kelch motif"/>
    <property type="match status" value="1"/>
</dbReference>
<reference evidence="1" key="2">
    <citation type="submission" date="2020-09" db="EMBL/GenBank/DDBJ databases">
        <authorList>
            <person name="Sun Q."/>
            <person name="Zhou Y."/>
        </authorList>
    </citation>
    <scope>NUCLEOTIDE SEQUENCE</scope>
    <source>
        <strain evidence="1">CGMCC 1.15448</strain>
    </source>
</reference>
<dbReference type="EMBL" id="BMJC01000001">
    <property type="protein sequence ID" value="GGA85441.1"/>
    <property type="molecule type" value="Genomic_DNA"/>
</dbReference>
<evidence type="ECO:0000313" key="1">
    <source>
        <dbReference type="EMBL" id="GGA85441.1"/>
    </source>
</evidence>
<reference evidence="1" key="1">
    <citation type="journal article" date="2014" name="Int. J. Syst. Evol. Microbiol.">
        <title>Complete genome sequence of Corynebacterium casei LMG S-19264T (=DSM 44701T), isolated from a smear-ripened cheese.</title>
        <authorList>
            <consortium name="US DOE Joint Genome Institute (JGI-PGF)"/>
            <person name="Walter F."/>
            <person name="Albersmeier A."/>
            <person name="Kalinowski J."/>
            <person name="Ruckert C."/>
        </authorList>
    </citation>
    <scope>NUCLEOTIDE SEQUENCE</scope>
    <source>
        <strain evidence="1">CGMCC 1.15448</strain>
    </source>
</reference>
<accession>A0A8J2U7Y0</accession>
<dbReference type="AlphaFoldDB" id="A0A8J2U7Y0"/>
<dbReference type="Proteomes" id="UP000607559">
    <property type="component" value="Unassembled WGS sequence"/>
</dbReference>
<protein>
    <submittedName>
        <fullName evidence="1">Uncharacterized protein</fullName>
    </submittedName>
</protein>
<proteinExistence type="predicted"/>
<dbReference type="InterPro" id="IPR015915">
    <property type="entry name" value="Kelch-typ_b-propeller"/>
</dbReference>
<name>A0A8J2U7Y0_9BACT</name>
<sequence>MAASSSPGEPRAISRRDWRGKYNSTDVFDPKTNRFTRGPELNFERFKLGNSIITLKNGDILVFGGDQHIEQLHDGRFTVVAAFDHPYYLSTATLLHSGDILLAGGYGNNAQCGEESWLFTPQSTTIPLSSR</sequence>
<organism evidence="1 2">
    <name type="scientific">Puia dinghuensis</name>
    <dbReference type="NCBI Taxonomy" id="1792502"/>
    <lineage>
        <taxon>Bacteria</taxon>
        <taxon>Pseudomonadati</taxon>
        <taxon>Bacteroidota</taxon>
        <taxon>Chitinophagia</taxon>
        <taxon>Chitinophagales</taxon>
        <taxon>Chitinophagaceae</taxon>
        <taxon>Puia</taxon>
    </lineage>
</organism>
<evidence type="ECO:0000313" key="2">
    <source>
        <dbReference type="Proteomes" id="UP000607559"/>
    </source>
</evidence>
<keyword evidence="2" id="KW-1185">Reference proteome</keyword>
<comment type="caution">
    <text evidence="1">The sequence shown here is derived from an EMBL/GenBank/DDBJ whole genome shotgun (WGS) entry which is preliminary data.</text>
</comment>